<dbReference type="EMBL" id="BSRI01000001">
    <property type="protein sequence ID" value="GLV55813.1"/>
    <property type="molecule type" value="Genomic_DNA"/>
</dbReference>
<dbReference type="Proteomes" id="UP001344906">
    <property type="component" value="Unassembled WGS sequence"/>
</dbReference>
<reference evidence="2 3" key="1">
    <citation type="submission" date="2023-02" db="EMBL/GenBank/DDBJ databases">
        <title>Dictyobacter halimunensis sp. nov., a new member of the class Ktedonobacteria from forest soil in a geothermal area.</title>
        <authorList>
            <person name="Rachmania M.K."/>
            <person name="Ningsih F."/>
            <person name="Sakai Y."/>
            <person name="Yabe S."/>
            <person name="Yokota A."/>
            <person name="Sjamsuridzal W."/>
        </authorList>
    </citation>
    <scope>NUCLEOTIDE SEQUENCE [LARGE SCALE GENOMIC DNA]</scope>
    <source>
        <strain evidence="2 3">S3.2.2.5</strain>
    </source>
</reference>
<name>A0ABQ6FNG6_9CHLR</name>
<dbReference type="InterPro" id="IPR023199">
    <property type="entry name" value="GriE/MELC1_sf"/>
</dbReference>
<gene>
    <name evidence="2" type="ORF">KDH_26570</name>
</gene>
<dbReference type="InterPro" id="IPR010928">
    <property type="entry name" value="MelC1"/>
</dbReference>
<dbReference type="RefSeq" id="WP_338250508.1">
    <property type="nucleotide sequence ID" value="NZ_BSRI01000001.1"/>
</dbReference>
<keyword evidence="3" id="KW-1185">Reference proteome</keyword>
<evidence type="ECO:0000256" key="1">
    <source>
        <dbReference type="SAM" id="MobiDB-lite"/>
    </source>
</evidence>
<dbReference type="Gene3D" id="3.30.1880.10">
    <property type="entry name" value="protein ne1242 domain like"/>
    <property type="match status" value="1"/>
</dbReference>
<feature type="region of interest" description="Disordered" evidence="1">
    <location>
        <begin position="1"/>
        <end position="25"/>
    </location>
</feature>
<dbReference type="Pfam" id="PF06236">
    <property type="entry name" value="MelC1"/>
    <property type="match status" value="1"/>
</dbReference>
<protein>
    <submittedName>
        <fullName evidence="2">Uncharacterized protein</fullName>
    </submittedName>
</protein>
<evidence type="ECO:0000313" key="3">
    <source>
        <dbReference type="Proteomes" id="UP001344906"/>
    </source>
</evidence>
<accession>A0ABQ6FNG6</accession>
<proteinExistence type="predicted"/>
<evidence type="ECO:0000313" key="2">
    <source>
        <dbReference type="EMBL" id="GLV55813.1"/>
    </source>
</evidence>
<sequence>MARIQESYKGRNIVIQEPEQKPTEEIQEPRLNIDGQPVRVIHNSDGTYSSEVLFYTKYASLLELARAGIDSLPPKEQASVARR</sequence>
<comment type="caution">
    <text evidence="2">The sequence shown here is derived from an EMBL/GenBank/DDBJ whole genome shotgun (WGS) entry which is preliminary data.</text>
</comment>
<organism evidence="2 3">
    <name type="scientific">Dictyobacter halimunensis</name>
    <dbReference type="NCBI Taxonomy" id="3026934"/>
    <lineage>
        <taxon>Bacteria</taxon>
        <taxon>Bacillati</taxon>
        <taxon>Chloroflexota</taxon>
        <taxon>Ktedonobacteria</taxon>
        <taxon>Ktedonobacterales</taxon>
        <taxon>Dictyobacteraceae</taxon>
        <taxon>Dictyobacter</taxon>
    </lineage>
</organism>